<feature type="region of interest" description="Disordered" evidence="1">
    <location>
        <begin position="1"/>
        <end position="28"/>
    </location>
</feature>
<evidence type="ECO:0000313" key="2">
    <source>
        <dbReference type="EMBL" id="TFK36970.1"/>
    </source>
</evidence>
<evidence type="ECO:0000313" key="3">
    <source>
        <dbReference type="Proteomes" id="UP000308652"/>
    </source>
</evidence>
<sequence length="154" mass="17450">MSVLNSTNFTIQSPNTIPQSMPKQPTPPVCEQSPRIDVGHDKQETHLSNSYNNHLVTAIVHPRSLSVEICNGISTEDSSVGLYLGELLLFGIFNHIPNHKYITMRCQLERWSDFDESALRYDISAERKRQECSARAGSTSRNLGYRSNEWNKVV</sequence>
<dbReference type="Proteomes" id="UP000308652">
    <property type="component" value="Unassembled WGS sequence"/>
</dbReference>
<organism evidence="2 3">
    <name type="scientific">Crucibulum laeve</name>
    <dbReference type="NCBI Taxonomy" id="68775"/>
    <lineage>
        <taxon>Eukaryota</taxon>
        <taxon>Fungi</taxon>
        <taxon>Dikarya</taxon>
        <taxon>Basidiomycota</taxon>
        <taxon>Agaricomycotina</taxon>
        <taxon>Agaricomycetes</taxon>
        <taxon>Agaricomycetidae</taxon>
        <taxon>Agaricales</taxon>
        <taxon>Agaricineae</taxon>
        <taxon>Nidulariaceae</taxon>
        <taxon>Crucibulum</taxon>
    </lineage>
</organism>
<name>A0A5C3LVF8_9AGAR</name>
<protein>
    <submittedName>
        <fullName evidence="2">Uncharacterized protein</fullName>
    </submittedName>
</protein>
<dbReference type="AlphaFoldDB" id="A0A5C3LVF8"/>
<dbReference type="EMBL" id="ML213611">
    <property type="protein sequence ID" value="TFK36970.1"/>
    <property type="molecule type" value="Genomic_DNA"/>
</dbReference>
<gene>
    <name evidence="2" type="ORF">BDQ12DRAFT_232561</name>
</gene>
<proteinExistence type="predicted"/>
<accession>A0A5C3LVF8</accession>
<evidence type="ECO:0000256" key="1">
    <source>
        <dbReference type="SAM" id="MobiDB-lite"/>
    </source>
</evidence>
<reference evidence="2 3" key="1">
    <citation type="journal article" date="2019" name="Nat. Ecol. Evol.">
        <title>Megaphylogeny resolves global patterns of mushroom evolution.</title>
        <authorList>
            <person name="Varga T."/>
            <person name="Krizsan K."/>
            <person name="Foldi C."/>
            <person name="Dima B."/>
            <person name="Sanchez-Garcia M."/>
            <person name="Sanchez-Ramirez S."/>
            <person name="Szollosi G.J."/>
            <person name="Szarkandi J.G."/>
            <person name="Papp V."/>
            <person name="Albert L."/>
            <person name="Andreopoulos W."/>
            <person name="Angelini C."/>
            <person name="Antonin V."/>
            <person name="Barry K.W."/>
            <person name="Bougher N.L."/>
            <person name="Buchanan P."/>
            <person name="Buyck B."/>
            <person name="Bense V."/>
            <person name="Catcheside P."/>
            <person name="Chovatia M."/>
            <person name="Cooper J."/>
            <person name="Damon W."/>
            <person name="Desjardin D."/>
            <person name="Finy P."/>
            <person name="Geml J."/>
            <person name="Haridas S."/>
            <person name="Hughes K."/>
            <person name="Justo A."/>
            <person name="Karasinski D."/>
            <person name="Kautmanova I."/>
            <person name="Kiss B."/>
            <person name="Kocsube S."/>
            <person name="Kotiranta H."/>
            <person name="LaButti K.M."/>
            <person name="Lechner B.E."/>
            <person name="Liimatainen K."/>
            <person name="Lipzen A."/>
            <person name="Lukacs Z."/>
            <person name="Mihaltcheva S."/>
            <person name="Morgado L.N."/>
            <person name="Niskanen T."/>
            <person name="Noordeloos M.E."/>
            <person name="Ohm R.A."/>
            <person name="Ortiz-Santana B."/>
            <person name="Ovrebo C."/>
            <person name="Racz N."/>
            <person name="Riley R."/>
            <person name="Savchenko A."/>
            <person name="Shiryaev A."/>
            <person name="Soop K."/>
            <person name="Spirin V."/>
            <person name="Szebenyi C."/>
            <person name="Tomsovsky M."/>
            <person name="Tulloss R.E."/>
            <person name="Uehling J."/>
            <person name="Grigoriev I.V."/>
            <person name="Vagvolgyi C."/>
            <person name="Papp T."/>
            <person name="Martin F.M."/>
            <person name="Miettinen O."/>
            <person name="Hibbett D.S."/>
            <person name="Nagy L.G."/>
        </authorList>
    </citation>
    <scope>NUCLEOTIDE SEQUENCE [LARGE SCALE GENOMIC DNA]</scope>
    <source>
        <strain evidence="2 3">CBS 166.37</strain>
    </source>
</reference>
<keyword evidence="3" id="KW-1185">Reference proteome</keyword>
<feature type="compositionally biased region" description="Polar residues" evidence="1">
    <location>
        <begin position="1"/>
        <end position="23"/>
    </location>
</feature>